<sequence>MNLETGIARADLDTRVEPFLLRRMAPDPDPVPVRRLVPKLTWNRLDLAIKRAFLESLGDRPSEAAGRRYDAHIKAFSLGEMQEPDSAAKSGAEAFRASFVETLTALDTEGFDPQRSLVPLATDGTILNGAHRTAAAMHLGREIVAIETGLEPFVYDYRYFRGRGMSDADLDAAVTDYVRLSPDAAVALLWPAAEGRDAEVARVLGPLVYRKELSLTPRGAHNLLSQVYRGEPWLGPAEEDHPGIDRKLLPCFSGGGGLRVLVLDLPPDRDRVALKDEIRALFGLGKHSIHITDDHAEALDLARLLLNAHGVHMLDHASPNRFPEVRQLAEELRGVLDASGVPADAVAIDSGMVMGLYGLRAPSDLDYVAAAPGPQTDRIEWHKGDRHGIPVTELLTDPQYHFFYWGLRFISLSQVTAMKARRLAGQDAEDLERIRQLPSVALRSPWQDFVYRARFLQSRTKRQVIRGLARIGLKEPARRIYRRVRGGWRR</sequence>
<dbReference type="RefSeq" id="WP_109564973.1">
    <property type="nucleotide sequence ID" value="NZ_QGDJ01000006.1"/>
</dbReference>
<dbReference type="OrthoDB" id="7814707at2"/>
<protein>
    <submittedName>
        <fullName evidence="2">Uncharacterized protein</fullName>
    </submittedName>
</protein>
<dbReference type="AlphaFoldDB" id="A0A2Y9AUH9"/>
<dbReference type="EMBL" id="QGDJ01000006">
    <property type="protein sequence ID" value="PWJ17555.1"/>
    <property type="molecule type" value="Genomic_DNA"/>
</dbReference>
<keyword evidence="3" id="KW-1185">Reference proteome</keyword>
<reference evidence="1 3" key="2">
    <citation type="submission" date="2018-03" db="EMBL/GenBank/DDBJ databases">
        <title>Genomic Encyclopedia of Archaeal and Bacterial Type Strains, Phase II (KMG-II): from individual species to whole genera.</title>
        <authorList>
            <person name="Goeker M."/>
        </authorList>
    </citation>
    <scope>NUCLEOTIDE SEQUENCE [LARGE SCALE GENOMIC DNA]</scope>
    <source>
        <strain evidence="1 3">DSM 25227</strain>
    </source>
</reference>
<reference evidence="2 4" key="1">
    <citation type="submission" date="2016-10" db="EMBL/GenBank/DDBJ databases">
        <authorList>
            <person name="Cai Z."/>
        </authorList>
    </citation>
    <scope>NUCLEOTIDE SEQUENCE [LARGE SCALE GENOMIC DNA]</scope>
    <source>
        <strain evidence="2 4">DSM 25227</strain>
    </source>
</reference>
<evidence type="ECO:0000313" key="3">
    <source>
        <dbReference type="Proteomes" id="UP000245839"/>
    </source>
</evidence>
<evidence type="ECO:0000313" key="4">
    <source>
        <dbReference type="Proteomes" id="UP000251571"/>
    </source>
</evidence>
<evidence type="ECO:0000313" key="1">
    <source>
        <dbReference type="EMBL" id="PWJ17555.1"/>
    </source>
</evidence>
<name>A0A2Y9AUH9_9RHOB</name>
<accession>A0A2Y9AUH9</accession>
<dbReference type="Proteomes" id="UP000245839">
    <property type="component" value="Unassembled WGS sequence"/>
</dbReference>
<dbReference type="Proteomes" id="UP000251571">
    <property type="component" value="Unassembled WGS sequence"/>
</dbReference>
<organism evidence="2 4">
    <name type="scientific">Jannaschia seohaensis</name>
    <dbReference type="NCBI Taxonomy" id="475081"/>
    <lineage>
        <taxon>Bacteria</taxon>
        <taxon>Pseudomonadati</taxon>
        <taxon>Pseudomonadota</taxon>
        <taxon>Alphaproteobacteria</taxon>
        <taxon>Rhodobacterales</taxon>
        <taxon>Roseobacteraceae</taxon>
        <taxon>Jannaschia</taxon>
    </lineage>
</organism>
<proteinExistence type="predicted"/>
<dbReference type="EMBL" id="UETC01000006">
    <property type="protein sequence ID" value="SSA47706.1"/>
    <property type="molecule type" value="Genomic_DNA"/>
</dbReference>
<evidence type="ECO:0000313" key="2">
    <source>
        <dbReference type="EMBL" id="SSA47706.1"/>
    </source>
</evidence>
<gene>
    <name evidence="1" type="ORF">BCF38_106166</name>
    <name evidence="2" type="ORF">SAMN05421539_106166</name>
</gene>